<dbReference type="OrthoDB" id="149299at2"/>
<evidence type="ECO:0000313" key="3">
    <source>
        <dbReference type="Proteomes" id="UP000182063"/>
    </source>
</evidence>
<dbReference type="EMBL" id="CP018221">
    <property type="protein sequence ID" value="API59555.1"/>
    <property type="molecule type" value="Genomic_DNA"/>
</dbReference>
<dbReference type="KEGG" id="sphj:BSL82_09700"/>
<gene>
    <name evidence="2" type="ORF">BSL82_09700</name>
</gene>
<name>A0A1L3ZVB1_9SPHN</name>
<feature type="region of interest" description="Disordered" evidence="1">
    <location>
        <begin position="135"/>
        <end position="161"/>
    </location>
</feature>
<dbReference type="STRING" id="1921510.BSL82_09700"/>
<dbReference type="InterPro" id="IPR007499">
    <property type="entry name" value="ERF_bacteria_virus"/>
</dbReference>
<evidence type="ECO:0000313" key="2">
    <source>
        <dbReference type="EMBL" id="API59555.1"/>
    </source>
</evidence>
<dbReference type="RefSeq" id="WP_072597193.1">
    <property type="nucleotide sequence ID" value="NZ_CP018221.1"/>
</dbReference>
<keyword evidence="3" id="KW-1185">Reference proteome</keyword>
<sequence length="225" mass="24824">MNDNMPPKVAEAIAAVMSEVPKLNKGERNSHGNYNFASIDDFLEAVRPLMAKHKLIISADEDDFDVIGEGKDMWLRMRFAFSAHCHGETYGPMRRSIMIKASMGSQAFGAGQSYAEKQFLRSLFKIATGEGAAIDADSHAQEPLARTRSKQPDPDAEPPQGWVEWVNGFREILNGYQTDDEITALQKRNSALLRALSLANPSLYAEIGNAIKTKRADLAPQKKAA</sequence>
<evidence type="ECO:0008006" key="4">
    <source>
        <dbReference type="Google" id="ProtNLM"/>
    </source>
</evidence>
<accession>A0A1L3ZVB1</accession>
<evidence type="ECO:0000256" key="1">
    <source>
        <dbReference type="SAM" id="MobiDB-lite"/>
    </source>
</evidence>
<organism evidence="2 3">
    <name type="scientific">Tardibacter chloracetimidivorans</name>
    <dbReference type="NCBI Taxonomy" id="1921510"/>
    <lineage>
        <taxon>Bacteria</taxon>
        <taxon>Pseudomonadati</taxon>
        <taxon>Pseudomonadota</taxon>
        <taxon>Alphaproteobacteria</taxon>
        <taxon>Sphingomonadales</taxon>
        <taxon>Sphingomonadaceae</taxon>
        <taxon>Tardibacter</taxon>
    </lineage>
</organism>
<dbReference type="AlphaFoldDB" id="A0A1L3ZVB1"/>
<protein>
    <recommendedName>
        <fullName evidence="4">Essential recombination function protein</fullName>
    </recommendedName>
</protein>
<dbReference type="Pfam" id="PF04404">
    <property type="entry name" value="ERF"/>
    <property type="match status" value="1"/>
</dbReference>
<reference evidence="3" key="1">
    <citation type="submission" date="2016-11" db="EMBL/GenBank/DDBJ databases">
        <title>Complete Genome Sequence of alachlor-degrading Sphingomonas sp. strain JJ-A5.</title>
        <authorList>
            <person name="Lee H."/>
            <person name="Ka J.-O."/>
        </authorList>
    </citation>
    <scope>NUCLEOTIDE SEQUENCE [LARGE SCALE GENOMIC DNA]</scope>
    <source>
        <strain evidence="3">JJ-A5</strain>
    </source>
</reference>
<proteinExistence type="predicted"/>
<dbReference type="Proteomes" id="UP000182063">
    <property type="component" value="Chromosome"/>
</dbReference>